<dbReference type="EMBL" id="JAXQNO010000023">
    <property type="protein sequence ID" value="KAK4765476.1"/>
    <property type="molecule type" value="Genomic_DNA"/>
</dbReference>
<feature type="compositionally biased region" description="Polar residues" evidence="1">
    <location>
        <begin position="172"/>
        <end position="182"/>
    </location>
</feature>
<organism evidence="2 3">
    <name type="scientific">Trapa natans</name>
    <name type="common">Water chestnut</name>
    <dbReference type="NCBI Taxonomy" id="22666"/>
    <lineage>
        <taxon>Eukaryota</taxon>
        <taxon>Viridiplantae</taxon>
        <taxon>Streptophyta</taxon>
        <taxon>Embryophyta</taxon>
        <taxon>Tracheophyta</taxon>
        <taxon>Spermatophyta</taxon>
        <taxon>Magnoliopsida</taxon>
        <taxon>eudicotyledons</taxon>
        <taxon>Gunneridae</taxon>
        <taxon>Pentapetalae</taxon>
        <taxon>rosids</taxon>
        <taxon>malvids</taxon>
        <taxon>Myrtales</taxon>
        <taxon>Lythraceae</taxon>
        <taxon>Trapa</taxon>
    </lineage>
</organism>
<evidence type="ECO:0000313" key="2">
    <source>
        <dbReference type="EMBL" id="KAK4765476.1"/>
    </source>
</evidence>
<sequence>MSGSPRVRSMNTEEAEPLRPVLRPAANNALSANARKLASKPNKDAEKPQDQELSAKDKKVVLSRQGPRKLGTVNEVLQGREVKLGSNLAMNASCSSDASSSDSLRSRAPSGKLVGKRVGKRGGIASRRKQCSSDSESIDFAMRTEKSKTGSEDGGTAESVDGLKGKKRCSWVTPNTGESLSP</sequence>
<feature type="compositionally biased region" description="Basic and acidic residues" evidence="1">
    <location>
        <begin position="41"/>
        <end position="60"/>
    </location>
</feature>
<comment type="caution">
    <text evidence="2">The sequence shown here is derived from an EMBL/GenBank/DDBJ whole genome shotgun (WGS) entry which is preliminary data.</text>
</comment>
<dbReference type="Proteomes" id="UP001346149">
    <property type="component" value="Unassembled WGS sequence"/>
</dbReference>
<feature type="region of interest" description="Disordered" evidence="1">
    <location>
        <begin position="1"/>
        <end position="72"/>
    </location>
</feature>
<evidence type="ECO:0000313" key="3">
    <source>
        <dbReference type="Proteomes" id="UP001346149"/>
    </source>
</evidence>
<gene>
    <name evidence="2" type="ORF">SAY86_026566</name>
</gene>
<dbReference type="AlphaFoldDB" id="A0AAN7KEJ1"/>
<feature type="region of interest" description="Disordered" evidence="1">
    <location>
        <begin position="86"/>
        <end position="182"/>
    </location>
</feature>
<keyword evidence="3" id="KW-1185">Reference proteome</keyword>
<feature type="compositionally biased region" description="Low complexity" evidence="1">
    <location>
        <begin position="92"/>
        <end position="113"/>
    </location>
</feature>
<accession>A0AAN7KEJ1</accession>
<feature type="compositionally biased region" description="Basic residues" evidence="1">
    <location>
        <begin position="114"/>
        <end position="130"/>
    </location>
</feature>
<evidence type="ECO:0000256" key="1">
    <source>
        <dbReference type="SAM" id="MobiDB-lite"/>
    </source>
</evidence>
<reference evidence="2 3" key="1">
    <citation type="journal article" date="2023" name="Hortic Res">
        <title>Pangenome of water caltrop reveals structural variations and asymmetric subgenome divergence after allopolyploidization.</title>
        <authorList>
            <person name="Zhang X."/>
            <person name="Chen Y."/>
            <person name="Wang L."/>
            <person name="Yuan Y."/>
            <person name="Fang M."/>
            <person name="Shi L."/>
            <person name="Lu R."/>
            <person name="Comes H.P."/>
            <person name="Ma Y."/>
            <person name="Chen Y."/>
            <person name="Huang G."/>
            <person name="Zhou Y."/>
            <person name="Zheng Z."/>
            <person name="Qiu Y."/>
        </authorList>
    </citation>
    <scope>NUCLEOTIDE SEQUENCE [LARGE SCALE GENOMIC DNA]</scope>
    <source>
        <strain evidence="2">F231</strain>
    </source>
</reference>
<feature type="compositionally biased region" description="Basic and acidic residues" evidence="1">
    <location>
        <begin position="142"/>
        <end position="151"/>
    </location>
</feature>
<proteinExistence type="predicted"/>
<name>A0AAN7KEJ1_TRANT</name>
<protein>
    <submittedName>
        <fullName evidence="2">Uncharacterized protein</fullName>
    </submittedName>
</protein>